<gene>
    <name evidence="3" type="ORF">J2S11_004129</name>
</gene>
<name>A0ABT9W4K9_9BACI</name>
<dbReference type="Proteomes" id="UP001235840">
    <property type="component" value="Unassembled WGS sequence"/>
</dbReference>
<sequence>MDVNRGMNGIHIILLHMLQRMNGERTVSGCYHILKGKKSGQAIQDAALYGYKSWFGMLPRLTEHEWHAIVKDSIKRGYIQKVERIEDSPEVSYSASSQKKKEFYDITPAGESLLAHAVSKFQISQRAFYLEDSLLGYQEVILFWKKLQLLTQVLSHYLYNSQHYTPIIEDITIQQWFKAYWSGIKDKETYANELLAEINILLGEMEDELIPELLVQRLTGFQVAGQTLYQLEKKWGIPEALLHVFHYQGVGRLYKEILRNKKLIKLTPLCQSKGTEQIRLTVSTRKTYELLKRKMTLEQIAKKRGLKLSTIEDHLVEIAIYDPDMDISYFLPLPLRRKINQTSQTLQSKKLSDIKNYLDEDASYLQIRLALLTGSAYKGGELA</sequence>
<evidence type="ECO:0000259" key="1">
    <source>
        <dbReference type="Pfam" id="PF09382"/>
    </source>
</evidence>
<feature type="domain" description="RQC" evidence="1">
    <location>
        <begin position="14"/>
        <end position="90"/>
    </location>
</feature>
<dbReference type="InterPro" id="IPR018982">
    <property type="entry name" value="RQC_domain"/>
</dbReference>
<dbReference type="Gene3D" id="1.10.10.10">
    <property type="entry name" value="Winged helix-like DNA-binding domain superfamily/Winged helix DNA-binding domain"/>
    <property type="match status" value="1"/>
</dbReference>
<dbReference type="Gene3D" id="1.10.10.1390">
    <property type="entry name" value="ATP-dependent DNA helicase RecQ"/>
    <property type="match status" value="1"/>
</dbReference>
<comment type="caution">
    <text evidence="3">The sequence shown here is derived from an EMBL/GenBank/DDBJ whole genome shotgun (WGS) entry which is preliminary data.</text>
</comment>
<dbReference type="Pfam" id="PF14493">
    <property type="entry name" value="HTH_40"/>
    <property type="match status" value="1"/>
</dbReference>
<dbReference type="RefSeq" id="WP_307397726.1">
    <property type="nucleotide sequence ID" value="NZ_BAAADK010000020.1"/>
</dbReference>
<evidence type="ECO:0000313" key="4">
    <source>
        <dbReference type="Proteomes" id="UP001235840"/>
    </source>
</evidence>
<organism evidence="3 4">
    <name type="scientific">Caldalkalibacillus horti</name>
    <dbReference type="NCBI Taxonomy" id="77523"/>
    <lineage>
        <taxon>Bacteria</taxon>
        <taxon>Bacillati</taxon>
        <taxon>Bacillota</taxon>
        <taxon>Bacilli</taxon>
        <taxon>Bacillales</taxon>
        <taxon>Bacillaceae</taxon>
        <taxon>Caldalkalibacillus</taxon>
    </lineage>
</organism>
<dbReference type="EMBL" id="JAUSTY010000025">
    <property type="protein sequence ID" value="MDQ0168177.1"/>
    <property type="molecule type" value="Genomic_DNA"/>
</dbReference>
<proteinExistence type="predicted"/>
<dbReference type="InterPro" id="IPR029491">
    <property type="entry name" value="Helicase_HTH"/>
</dbReference>
<keyword evidence="4" id="KW-1185">Reference proteome</keyword>
<reference evidence="3 4" key="1">
    <citation type="submission" date="2023-07" db="EMBL/GenBank/DDBJ databases">
        <title>Genomic Encyclopedia of Type Strains, Phase IV (KMG-IV): sequencing the most valuable type-strain genomes for metagenomic binning, comparative biology and taxonomic classification.</title>
        <authorList>
            <person name="Goeker M."/>
        </authorList>
    </citation>
    <scope>NUCLEOTIDE SEQUENCE [LARGE SCALE GENOMIC DNA]</scope>
    <source>
        <strain evidence="3 4">DSM 12751</strain>
    </source>
</reference>
<evidence type="ECO:0000259" key="2">
    <source>
        <dbReference type="Pfam" id="PF14493"/>
    </source>
</evidence>
<evidence type="ECO:0000313" key="3">
    <source>
        <dbReference type="EMBL" id="MDQ0168177.1"/>
    </source>
</evidence>
<protein>
    <submittedName>
        <fullName evidence="3">Uncharacterized protein YpbB</fullName>
    </submittedName>
</protein>
<feature type="domain" description="Helicase Helix-turn-helix" evidence="2">
    <location>
        <begin position="283"/>
        <end position="371"/>
    </location>
</feature>
<dbReference type="InterPro" id="IPR036388">
    <property type="entry name" value="WH-like_DNA-bd_sf"/>
</dbReference>
<accession>A0ABT9W4K9</accession>
<dbReference type="Pfam" id="PF09382">
    <property type="entry name" value="RQC"/>
    <property type="match status" value="1"/>
</dbReference>